<reference evidence="1" key="1">
    <citation type="submission" date="2019-04" db="EMBL/GenBank/DDBJ databases">
        <authorList>
            <person name="Brambilla D."/>
        </authorList>
    </citation>
    <scope>NUCLEOTIDE SEQUENCE</scope>
    <source>
        <strain evidence="1">BAL1</strain>
    </source>
</reference>
<dbReference type="SUPFAM" id="SSF52540">
    <property type="entry name" value="P-loop containing nucleoside triphosphate hydrolases"/>
    <property type="match status" value="1"/>
</dbReference>
<gene>
    <name evidence="1" type="ORF">BAL341_1293</name>
</gene>
<dbReference type="GO" id="GO:0042834">
    <property type="term" value="F:peptidoglycan binding"/>
    <property type="evidence" value="ECO:0007669"/>
    <property type="project" value="InterPro"/>
</dbReference>
<accession>A0A486XM76</accession>
<dbReference type="AlphaFoldDB" id="A0A486XM76"/>
<dbReference type="Gene3D" id="3.30.70.1070">
    <property type="entry name" value="Sporulation related repeat"/>
    <property type="match status" value="1"/>
</dbReference>
<dbReference type="EMBL" id="CAAJGR010000081">
    <property type="protein sequence ID" value="VHO03235.1"/>
    <property type="molecule type" value="Genomic_DNA"/>
</dbReference>
<protein>
    <submittedName>
        <fullName evidence="1">DamX, an inner membrane protein involved in bile resistance</fullName>
    </submittedName>
</protein>
<dbReference type="InterPro" id="IPR036680">
    <property type="entry name" value="SPOR-like_sf"/>
</dbReference>
<proteinExistence type="predicted"/>
<dbReference type="InterPro" id="IPR027417">
    <property type="entry name" value="P-loop_NTPase"/>
</dbReference>
<name>A0A486XM76_9GAMM</name>
<sequence length="449" mass="48891">MDITDLQSRLAALEHLLPSQREWLERLLFQLAFNEIHYVEAVGPAGSGKTTLALALAELCSERFNIALISKSVSATELSQQLMQQWFSVPVQAELSWLEQVKGKLNDKPLLLLLDQALTDSDTLNKLILPLPCLTFNFCNSTVSAHGLTLFLNPAGIADAEVLLQSEQLNSLEISRRITYGAGNLHLLLNPISSTATVSDTTKATRTLKPLYALTFTAFALALTYLLWPKSDDQSQVKIEVATDNNALSATPPNAHKPAAQPDDSLIENSQLNSTVEASGNTLSADTNNETVPSVATAQTLTTVAMQAATSNDADETENSAAIATEVVQITDQRASVALQEEPLYDEAALLAMDKQQYALQLAVLSNDAALKRFNVRYPQLSPKVYQRNWQGELQLVLLLAPYTDATAAKNQLSSLPTDLRQAGPFVKQMQSIQAEISAKARSQHYASD</sequence>
<evidence type="ECO:0000313" key="1">
    <source>
        <dbReference type="EMBL" id="VHO03235.1"/>
    </source>
</evidence>
<organism evidence="1">
    <name type="scientific">Rheinheimera sp. BAL341</name>
    <dbReference type="NCBI Taxonomy" id="1708203"/>
    <lineage>
        <taxon>Bacteria</taxon>
        <taxon>Pseudomonadati</taxon>
        <taxon>Pseudomonadota</taxon>
        <taxon>Gammaproteobacteria</taxon>
        <taxon>Chromatiales</taxon>
        <taxon>Chromatiaceae</taxon>
        <taxon>Rheinheimera</taxon>
    </lineage>
</organism>